<name>A0ABQ0L7N8_MYCCL</name>
<dbReference type="Gene3D" id="1.20.1280.50">
    <property type="match status" value="1"/>
</dbReference>
<evidence type="ECO:0000313" key="2">
    <source>
        <dbReference type="Proteomes" id="UP000815677"/>
    </source>
</evidence>
<evidence type="ECO:0000313" key="1">
    <source>
        <dbReference type="EMBL" id="GAT46552.1"/>
    </source>
</evidence>
<dbReference type="Proteomes" id="UP000815677">
    <property type="component" value="Unassembled WGS sequence"/>
</dbReference>
<dbReference type="EMBL" id="DF842549">
    <property type="protein sequence ID" value="GAT46552.1"/>
    <property type="molecule type" value="Genomic_DNA"/>
</dbReference>
<organism evidence="1 2">
    <name type="scientific">Mycena chlorophos</name>
    <name type="common">Agaric fungus</name>
    <name type="synonym">Agaricus chlorophos</name>
    <dbReference type="NCBI Taxonomy" id="658473"/>
    <lineage>
        <taxon>Eukaryota</taxon>
        <taxon>Fungi</taxon>
        <taxon>Dikarya</taxon>
        <taxon>Basidiomycota</taxon>
        <taxon>Agaricomycotina</taxon>
        <taxon>Agaricomycetes</taxon>
        <taxon>Agaricomycetidae</taxon>
        <taxon>Agaricales</taxon>
        <taxon>Marasmiineae</taxon>
        <taxon>Mycenaceae</taxon>
        <taxon>Mycena</taxon>
    </lineage>
</organism>
<proteinExistence type="predicted"/>
<protein>
    <recommendedName>
        <fullName evidence="3">F-box domain-containing protein</fullName>
    </recommendedName>
</protein>
<keyword evidence="2" id="KW-1185">Reference proteome</keyword>
<evidence type="ECO:0008006" key="3">
    <source>
        <dbReference type="Google" id="ProtNLM"/>
    </source>
</evidence>
<accession>A0ABQ0L7N8</accession>
<gene>
    <name evidence="1" type="ORF">MCHLO_04062</name>
</gene>
<sequence>MTSSYDLNANLRRANQDAAVLRNTLRELALVSEGLGQHLEELEDVIAAHPGVLTGIAHLPVELLIMIFDFAASDPHLGMRRHPFSHYHPIRCIMQTCMQWRTLVINRPSFWSTVVQTPYAILPSIRRQLECVANAPLRVWSNARKNGANRDDRFLYLIGAKSRQWHEAHLNLTALSLRTLSEFVVFPILRTMSLYVYKAKQVLRREHLPLPSDGFNRFPALKNVTLNLEDTEHSHLVLELFSDSWSGLRYCTIEHATLEGVLRILDAFGPDCRLTLRYNAPVEDWELSDASSQRRVPVRFAGLELARCDPDFMVGIMNHIGSSPSFKSLKIVATMSETLKNAAFLAALDANPCQLDELHVVVLGFRTGRIREPRALGPLLDSSPIRGITNLTLNMAYDLPLDDAMASFSQRLESGAADSAGQSRGPALVPNLRRLALLVTVPLHITYTDPSLAAVCALQETRKDVLKELVTMHLPMDCEEDGPELKKLRELGLEVMAVDLDELVVMTAEEGDPEGDRWDIRSNVSEEA</sequence>
<reference evidence="1" key="1">
    <citation type="submission" date="2014-09" db="EMBL/GenBank/DDBJ databases">
        <title>Genome sequence of the luminous mushroom Mycena chlorophos for searching fungal bioluminescence genes.</title>
        <authorList>
            <person name="Tanaka Y."/>
            <person name="Kasuga D."/>
            <person name="Oba Y."/>
            <person name="Hase S."/>
            <person name="Sato K."/>
            <person name="Oba Y."/>
            <person name="Sakakibara Y."/>
        </authorList>
    </citation>
    <scope>NUCLEOTIDE SEQUENCE</scope>
</reference>